<keyword evidence="3" id="KW-1185">Reference proteome</keyword>
<name>A0ABV1GV30_9BACT</name>
<evidence type="ECO:0008006" key="4">
    <source>
        <dbReference type="Google" id="ProtNLM"/>
    </source>
</evidence>
<feature type="coiled-coil region" evidence="1">
    <location>
        <begin position="24"/>
        <end position="51"/>
    </location>
</feature>
<proteinExistence type="predicted"/>
<dbReference type="Proteomes" id="UP001460202">
    <property type="component" value="Unassembled WGS sequence"/>
</dbReference>
<evidence type="ECO:0000256" key="1">
    <source>
        <dbReference type="SAM" id="Coils"/>
    </source>
</evidence>
<reference evidence="2 3" key="1">
    <citation type="submission" date="2024-03" db="EMBL/GenBank/DDBJ databases">
        <title>Human intestinal bacterial collection.</title>
        <authorList>
            <person name="Pauvert C."/>
            <person name="Hitch T.C.A."/>
            <person name="Clavel T."/>
        </authorList>
    </citation>
    <scope>NUCLEOTIDE SEQUENCE [LARGE SCALE GENOMIC DNA]</scope>
    <source>
        <strain evidence="2 3">CLA-KB-H122</strain>
    </source>
</reference>
<dbReference type="EMBL" id="JBBMFL010000002">
    <property type="protein sequence ID" value="MEQ2543833.1"/>
    <property type="molecule type" value="Genomic_DNA"/>
</dbReference>
<dbReference type="RefSeq" id="WP_349093728.1">
    <property type="nucleotide sequence ID" value="NZ_JBBMFL010000002.1"/>
</dbReference>
<evidence type="ECO:0000313" key="3">
    <source>
        <dbReference type="Proteomes" id="UP001460202"/>
    </source>
</evidence>
<sequence length="1081" mass="117010">MKNNLFRKFLAVFLTGTLLGAVGCKDYDDDINDLKGQIDDLKGKIELKADASALSSLQQKLEGINFDDFVKDTELDKMVKDLGYQTAEDVKALIPEGMSTEDVKNIFDAQIKALDTWGEIESNIGKAVKEYLAGSEYTTAQQNQIVNTILKQIDPTAQDIKTAIKNVLGTEFGGYMEEYMTKDDFRGSLDEAAAELLKKENGKLAAGIAEMISSEGFLEQAGLKEKFEGYDAAIKSLRSDVDALIAQIQSLVYVPEALDGQVVMAAYKVGDTELEKGVATLTYRVTPAKALDAVAAIYAKNPACLSMISEKVIATRAAEPASAPVAVTGFQAGENGKFTVTIAADKETMDALADNNKSVALALSIQSPTKAPAEGDADEEEVVSGVTNDVLSDFAGVKYEAAAKEVAFALYKDGEVYSDETIMMPFNSTVAESKATLLKDVELKASLDGDNFLSLDEVSNILGQRVSVSAYKATVTYTDPSDAAVTGDAINKFILKSVTDKLSWNDKLATVEFRAEAKSSDVKSKAVFAHTLTMAVTGKATTAEVTNQTTYQIANQKGTTIDFGKLSKEWTYQFVNEGGNTAEVAPAINADVFGEVAMTLGGKLPAGVTVIDILGETPVKKITDAEGKDVTATVDAAFEPFVGQIANGTKVTLPAGKYAWGNTYTVEYVYTHENIDYTLTGTIEFGAIPQNVELSIEQTIGYNDITKTISWADLYKKVAAGYFKDAAEFASAATTSSKDASASNMRYADAEDENGELIPQNNPDGTYIEVNAAKGIEAQIVSGDIKAAGNIFVQTYERETWYGQKIKTTVTTTVELPAYELNYNTQYVIDESGKKTVILAGKVNDSFVWAWDNANLPAYFNIVTPEGATPVEISYEKVSVDGKNEAGKNDVTAKYAAIDGDKLDWTNATRDYVDLKAAIKIKGTNIQVGAKELRVRIQTPITTLAQTKGIETKYVANEETEINLFENLEFIDANGKKWIEYDSKAKVWKAVVVNTDDTAYEVFKATSGNTASAGIAFEIVKAENSDKSETKLDLLEVKDNKLVYKNNSALLQLDFTVTLKATFTYQYGSKTAETITVTVKH</sequence>
<organism evidence="2 3">
    <name type="scientific">Alistipes intestinihominis</name>
    <dbReference type="NCBI Taxonomy" id="3133172"/>
    <lineage>
        <taxon>Bacteria</taxon>
        <taxon>Pseudomonadati</taxon>
        <taxon>Bacteroidota</taxon>
        <taxon>Bacteroidia</taxon>
        <taxon>Bacteroidales</taxon>
        <taxon>Rikenellaceae</taxon>
        <taxon>Alistipes</taxon>
    </lineage>
</organism>
<comment type="caution">
    <text evidence="2">The sequence shown here is derived from an EMBL/GenBank/DDBJ whole genome shotgun (WGS) entry which is preliminary data.</text>
</comment>
<accession>A0ABV1GV30</accession>
<protein>
    <recommendedName>
        <fullName evidence="4">DUF4988 domain-containing protein</fullName>
    </recommendedName>
</protein>
<gene>
    <name evidence="2" type="ORF">WMO46_02565</name>
</gene>
<dbReference type="PROSITE" id="PS51257">
    <property type="entry name" value="PROKAR_LIPOPROTEIN"/>
    <property type="match status" value="1"/>
</dbReference>
<keyword evidence="1" id="KW-0175">Coiled coil</keyword>
<evidence type="ECO:0000313" key="2">
    <source>
        <dbReference type="EMBL" id="MEQ2543833.1"/>
    </source>
</evidence>